<dbReference type="InterPro" id="IPR018060">
    <property type="entry name" value="HTH_AraC"/>
</dbReference>
<evidence type="ECO:0000256" key="2">
    <source>
        <dbReference type="ARBA" id="ARBA00023125"/>
    </source>
</evidence>
<evidence type="ECO:0000313" key="6">
    <source>
        <dbReference type="Proteomes" id="UP000632222"/>
    </source>
</evidence>
<dbReference type="InterPro" id="IPR000014">
    <property type="entry name" value="PAS"/>
</dbReference>
<gene>
    <name evidence="5" type="ORF">GCM10008938_14640</name>
</gene>
<proteinExistence type="predicted"/>
<keyword evidence="2" id="KW-0238">DNA-binding</keyword>
<dbReference type="SUPFAM" id="SSF46689">
    <property type="entry name" value="Homeodomain-like"/>
    <property type="match status" value="2"/>
</dbReference>
<feature type="domain" description="HTH araC/xylS-type" evidence="4">
    <location>
        <begin position="141"/>
        <end position="239"/>
    </location>
</feature>
<keyword evidence="6" id="KW-1185">Reference proteome</keyword>
<dbReference type="SMART" id="SM00342">
    <property type="entry name" value="HTH_ARAC"/>
    <property type="match status" value="1"/>
</dbReference>
<dbReference type="NCBIfam" id="TIGR00229">
    <property type="entry name" value="sensory_box"/>
    <property type="match status" value="1"/>
</dbReference>
<dbReference type="PANTHER" id="PTHR46796:SF13">
    <property type="entry name" value="HTH-TYPE TRANSCRIPTIONAL ACTIVATOR RHAS"/>
    <property type="match status" value="1"/>
</dbReference>
<comment type="caution">
    <text evidence="5">The sequence shown here is derived from an EMBL/GenBank/DDBJ whole genome shotgun (WGS) entry which is preliminary data.</text>
</comment>
<sequence>MDPRTASLIQIPLPALEAIFDRSADTVFFVKDLQGCYLSVNQTLLERVGLKYPQELIGKTPTEVFPPSLGLGFAEQDQQVLTGELLLDQLELHLYASGGAGWCITHKVPLVHDSGEVWGMIGISKDLGMPDMTGTVYAEVARAVQFIQSDYMHNLTLQDLADAAGITINKLERHIRRIFGLTTYQLLLKTRIEQASRLLKTTQDSTAQIALACGFYDQSAFSKQFKAAVGMTPSHFRSLHVRS</sequence>
<evidence type="ECO:0000256" key="1">
    <source>
        <dbReference type="ARBA" id="ARBA00023015"/>
    </source>
</evidence>
<dbReference type="RefSeq" id="WP_189001894.1">
    <property type="nucleotide sequence ID" value="NZ_BMOD01000004.1"/>
</dbReference>
<dbReference type="CDD" id="cd00130">
    <property type="entry name" value="PAS"/>
    <property type="match status" value="1"/>
</dbReference>
<evidence type="ECO:0000259" key="4">
    <source>
        <dbReference type="PROSITE" id="PS01124"/>
    </source>
</evidence>
<accession>A0ABQ2CX61</accession>
<dbReference type="Gene3D" id="3.30.450.20">
    <property type="entry name" value="PAS domain"/>
    <property type="match status" value="1"/>
</dbReference>
<dbReference type="InterPro" id="IPR020449">
    <property type="entry name" value="Tscrpt_reg_AraC-type_HTH"/>
</dbReference>
<evidence type="ECO:0000256" key="3">
    <source>
        <dbReference type="ARBA" id="ARBA00023163"/>
    </source>
</evidence>
<dbReference type="SUPFAM" id="SSF55785">
    <property type="entry name" value="PYP-like sensor domain (PAS domain)"/>
    <property type="match status" value="1"/>
</dbReference>
<organism evidence="5 6">
    <name type="scientific">Deinococcus roseus</name>
    <dbReference type="NCBI Taxonomy" id="392414"/>
    <lineage>
        <taxon>Bacteria</taxon>
        <taxon>Thermotogati</taxon>
        <taxon>Deinococcota</taxon>
        <taxon>Deinococci</taxon>
        <taxon>Deinococcales</taxon>
        <taxon>Deinococcaceae</taxon>
        <taxon>Deinococcus</taxon>
    </lineage>
</organism>
<dbReference type="InterPro" id="IPR035965">
    <property type="entry name" value="PAS-like_dom_sf"/>
</dbReference>
<dbReference type="PRINTS" id="PR00032">
    <property type="entry name" value="HTHARAC"/>
</dbReference>
<keyword evidence="1" id="KW-0805">Transcription regulation</keyword>
<dbReference type="Gene3D" id="1.10.10.60">
    <property type="entry name" value="Homeodomain-like"/>
    <property type="match status" value="1"/>
</dbReference>
<name>A0ABQ2CX61_9DEIO</name>
<dbReference type="PANTHER" id="PTHR46796">
    <property type="entry name" value="HTH-TYPE TRANSCRIPTIONAL ACTIVATOR RHAS-RELATED"/>
    <property type="match status" value="1"/>
</dbReference>
<dbReference type="InterPro" id="IPR009057">
    <property type="entry name" value="Homeodomain-like_sf"/>
</dbReference>
<dbReference type="PROSITE" id="PS01124">
    <property type="entry name" value="HTH_ARAC_FAMILY_2"/>
    <property type="match status" value="1"/>
</dbReference>
<dbReference type="InterPro" id="IPR050204">
    <property type="entry name" value="AraC_XylS_family_regulators"/>
</dbReference>
<dbReference type="Pfam" id="PF08448">
    <property type="entry name" value="PAS_4"/>
    <property type="match status" value="1"/>
</dbReference>
<keyword evidence="3" id="KW-0804">Transcription</keyword>
<evidence type="ECO:0000313" key="5">
    <source>
        <dbReference type="EMBL" id="GGJ29670.1"/>
    </source>
</evidence>
<dbReference type="Pfam" id="PF12833">
    <property type="entry name" value="HTH_18"/>
    <property type="match status" value="1"/>
</dbReference>
<dbReference type="EMBL" id="BMOD01000004">
    <property type="protein sequence ID" value="GGJ29670.1"/>
    <property type="molecule type" value="Genomic_DNA"/>
</dbReference>
<dbReference type="Proteomes" id="UP000632222">
    <property type="component" value="Unassembled WGS sequence"/>
</dbReference>
<reference evidence="6" key="1">
    <citation type="journal article" date="2019" name="Int. J. Syst. Evol. Microbiol.">
        <title>The Global Catalogue of Microorganisms (GCM) 10K type strain sequencing project: providing services to taxonomists for standard genome sequencing and annotation.</title>
        <authorList>
            <consortium name="The Broad Institute Genomics Platform"/>
            <consortium name="The Broad Institute Genome Sequencing Center for Infectious Disease"/>
            <person name="Wu L."/>
            <person name="Ma J."/>
        </authorList>
    </citation>
    <scope>NUCLEOTIDE SEQUENCE [LARGE SCALE GENOMIC DNA]</scope>
    <source>
        <strain evidence="6">JCM 14370</strain>
    </source>
</reference>
<dbReference type="InterPro" id="IPR013656">
    <property type="entry name" value="PAS_4"/>
</dbReference>
<protein>
    <submittedName>
        <fullName evidence="5">Transcriptional regulator</fullName>
    </submittedName>
</protein>